<feature type="region of interest" description="Disordered" evidence="8">
    <location>
        <begin position="300"/>
        <end position="326"/>
    </location>
</feature>
<dbReference type="CDD" id="cd00183">
    <property type="entry name" value="TFIIS_I"/>
    <property type="match status" value="1"/>
</dbReference>
<protein>
    <recommendedName>
        <fullName evidence="14">Transcription elongation factor</fullName>
    </recommendedName>
</protein>
<accession>A0A0G4EJN3</accession>
<evidence type="ECO:0000256" key="3">
    <source>
        <dbReference type="ARBA" id="ARBA00022771"/>
    </source>
</evidence>
<dbReference type="SUPFAM" id="SSF47676">
    <property type="entry name" value="Conserved domain common to transcription factors TFIIS, elongin A, CRSP70"/>
    <property type="match status" value="1"/>
</dbReference>
<dbReference type="SMART" id="SM00510">
    <property type="entry name" value="TFS2M"/>
    <property type="match status" value="1"/>
</dbReference>
<dbReference type="InParanoid" id="A0A0G4EJN3"/>
<comment type="subcellular location">
    <subcellularLocation>
        <location evidence="1 7">Nucleus</location>
    </subcellularLocation>
</comment>
<dbReference type="InterPro" id="IPR003617">
    <property type="entry name" value="TFIIS/CRSP70_N_sub"/>
</dbReference>
<dbReference type="CDD" id="cd13749">
    <property type="entry name" value="Zn-ribbon_TFIIS"/>
    <property type="match status" value="1"/>
</dbReference>
<dbReference type="EMBL" id="CDMY01000244">
    <property type="protein sequence ID" value="CEL96751.1"/>
    <property type="molecule type" value="Genomic_DNA"/>
</dbReference>
<dbReference type="GO" id="GO:0003676">
    <property type="term" value="F:nucleic acid binding"/>
    <property type="evidence" value="ECO:0007669"/>
    <property type="project" value="InterPro"/>
</dbReference>
<dbReference type="SMART" id="SM00440">
    <property type="entry name" value="ZnF_C2C2"/>
    <property type="match status" value="1"/>
</dbReference>
<gene>
    <name evidence="12" type="ORF">Vbra_12056</name>
</gene>
<dbReference type="InterPro" id="IPR017923">
    <property type="entry name" value="TFIIS_N"/>
</dbReference>
<dbReference type="GO" id="GO:0006351">
    <property type="term" value="P:DNA-templated transcription"/>
    <property type="evidence" value="ECO:0007669"/>
    <property type="project" value="InterPro"/>
</dbReference>
<dbReference type="PROSITE" id="PS00466">
    <property type="entry name" value="ZF_TFIIS_1"/>
    <property type="match status" value="1"/>
</dbReference>
<keyword evidence="5 7" id="KW-0539">Nucleus</keyword>
<evidence type="ECO:0000256" key="8">
    <source>
        <dbReference type="SAM" id="MobiDB-lite"/>
    </source>
</evidence>
<evidence type="ECO:0000313" key="13">
    <source>
        <dbReference type="Proteomes" id="UP000041254"/>
    </source>
</evidence>
<dbReference type="SUPFAM" id="SSF46942">
    <property type="entry name" value="Elongation factor TFIIS domain 2"/>
    <property type="match status" value="1"/>
</dbReference>
<dbReference type="OrthoDB" id="44867at2759"/>
<evidence type="ECO:0000256" key="7">
    <source>
        <dbReference type="PROSITE-ProRule" id="PRU00649"/>
    </source>
</evidence>
<dbReference type="PIRSF" id="PIRSF006704">
    <property type="entry name" value="TF_IIS"/>
    <property type="match status" value="1"/>
</dbReference>
<evidence type="ECO:0000256" key="2">
    <source>
        <dbReference type="ARBA" id="ARBA00022723"/>
    </source>
</evidence>
<feature type="compositionally biased region" description="Pro residues" evidence="8">
    <location>
        <begin position="124"/>
        <end position="137"/>
    </location>
</feature>
<sequence length="380" mass="42156">MADLELEDALRAKKRLEDKSKPLDTADLLAVLRQLEKINMTLATLRTTKIGKTVNALKQHHDPDVKRLSAKLVVAWKKVADAGKSSGASAVAKGAASAVAVAAAAGGGPALSPSGLSDSSPSPNHQPLPNGVPVPPRQPDRQRSQPSSASSGGIGDAFNEYPGERCGQHDRDKARAKLWKALWEGCPEHVRSGTREEAAQVAASIERCVYERFFQCQEIERLQQELSAMQQLHANAIAPNPKHDELMRKLDSHREEAARAQKPYLNQLKVINFNFADVKNFELNARVLYGDITPEKLARMSSQDMASNDKKAERDKHRQEAAEAAESDWHMRNLVQASGTFQCFKCKKRRTTFFQLQTRSSDEPMTTFVTCLECSNRWKF</sequence>
<keyword evidence="3 6" id="KW-0863">Zinc-finger</keyword>
<dbReference type="VEuPathDB" id="CryptoDB:Vbra_12056"/>
<dbReference type="GO" id="GO:0005634">
    <property type="term" value="C:nucleus"/>
    <property type="evidence" value="ECO:0007669"/>
    <property type="project" value="UniProtKB-SubCell"/>
</dbReference>
<evidence type="ECO:0000256" key="1">
    <source>
        <dbReference type="ARBA" id="ARBA00004123"/>
    </source>
</evidence>
<dbReference type="SMART" id="SM00509">
    <property type="entry name" value="TFS2N"/>
    <property type="match status" value="1"/>
</dbReference>
<dbReference type="PANTHER" id="PTHR11477:SF0">
    <property type="entry name" value="IP08861P-RELATED"/>
    <property type="match status" value="1"/>
</dbReference>
<dbReference type="PROSITE" id="PS51319">
    <property type="entry name" value="TFIIS_N"/>
    <property type="match status" value="1"/>
</dbReference>
<feature type="domain" description="TFIIS N-terminal" evidence="10">
    <location>
        <begin position="1"/>
        <end position="83"/>
    </location>
</feature>
<evidence type="ECO:0000259" key="11">
    <source>
        <dbReference type="PROSITE" id="PS51321"/>
    </source>
</evidence>
<evidence type="ECO:0008006" key="14">
    <source>
        <dbReference type="Google" id="ProtNLM"/>
    </source>
</evidence>
<dbReference type="InterPro" id="IPR036575">
    <property type="entry name" value="TFIIS_cen_dom_sf"/>
</dbReference>
<evidence type="ECO:0000256" key="5">
    <source>
        <dbReference type="ARBA" id="ARBA00023242"/>
    </source>
</evidence>
<evidence type="ECO:0000313" key="12">
    <source>
        <dbReference type="EMBL" id="CEL96751.1"/>
    </source>
</evidence>
<dbReference type="InterPro" id="IPR035441">
    <property type="entry name" value="TFIIS/LEDGF_dom_sf"/>
</dbReference>
<dbReference type="AlphaFoldDB" id="A0A0G4EJN3"/>
<reference evidence="12 13" key="1">
    <citation type="submission" date="2014-11" db="EMBL/GenBank/DDBJ databases">
        <authorList>
            <person name="Zhu J."/>
            <person name="Qi W."/>
            <person name="Song R."/>
        </authorList>
    </citation>
    <scope>NUCLEOTIDE SEQUENCE [LARGE SCALE GENOMIC DNA]</scope>
</reference>
<evidence type="ECO:0000256" key="6">
    <source>
        <dbReference type="PROSITE-ProRule" id="PRU00472"/>
    </source>
</evidence>
<feature type="region of interest" description="Disordered" evidence="8">
    <location>
        <begin position="106"/>
        <end position="169"/>
    </location>
</feature>
<dbReference type="PROSITE" id="PS51321">
    <property type="entry name" value="TFIIS_CENTRAL"/>
    <property type="match status" value="1"/>
</dbReference>
<dbReference type="Pfam" id="PF01096">
    <property type="entry name" value="Zn_ribbon_TFIIS"/>
    <property type="match status" value="1"/>
</dbReference>
<dbReference type="Pfam" id="PF07500">
    <property type="entry name" value="TFIIS_M"/>
    <property type="match status" value="1"/>
</dbReference>
<feature type="domain" description="TFIIS-type" evidence="9">
    <location>
        <begin position="339"/>
        <end position="379"/>
    </location>
</feature>
<feature type="domain" description="TFIIS central" evidence="11">
    <location>
        <begin position="170"/>
        <end position="333"/>
    </location>
</feature>
<keyword evidence="2" id="KW-0479">Metal-binding</keyword>
<dbReference type="PROSITE" id="PS51133">
    <property type="entry name" value="ZF_TFIIS_2"/>
    <property type="match status" value="1"/>
</dbReference>
<dbReference type="OMA" id="IITCNKC"/>
<evidence type="ECO:0000256" key="4">
    <source>
        <dbReference type="ARBA" id="ARBA00022833"/>
    </source>
</evidence>
<dbReference type="PANTHER" id="PTHR11477">
    <property type="entry name" value="TRANSCRIPTION FACTOR S-II ZINC FINGER DOMAIN-CONTAINING PROTEIN"/>
    <property type="match status" value="1"/>
</dbReference>
<dbReference type="Gene3D" id="1.20.930.10">
    <property type="entry name" value="Conserved domain common to transcription factors TFIIS, elongin A, CRSP70"/>
    <property type="match status" value="1"/>
</dbReference>
<feature type="compositionally biased region" description="Low complexity" evidence="8">
    <location>
        <begin position="106"/>
        <end position="123"/>
    </location>
</feature>
<dbReference type="InterPro" id="IPR035100">
    <property type="entry name" value="TF_IIS-typ"/>
</dbReference>
<dbReference type="STRING" id="1169540.A0A0G4EJN3"/>
<dbReference type="Pfam" id="PF08711">
    <property type="entry name" value="Med26"/>
    <property type="match status" value="1"/>
</dbReference>
<proteinExistence type="predicted"/>
<evidence type="ECO:0000259" key="10">
    <source>
        <dbReference type="PROSITE" id="PS51319"/>
    </source>
</evidence>
<evidence type="ECO:0000259" key="9">
    <source>
        <dbReference type="PROSITE" id="PS51133"/>
    </source>
</evidence>
<keyword evidence="13" id="KW-1185">Reference proteome</keyword>
<dbReference type="Gene3D" id="2.20.25.10">
    <property type="match status" value="1"/>
</dbReference>
<organism evidence="12 13">
    <name type="scientific">Vitrella brassicaformis (strain CCMP3155)</name>
    <dbReference type="NCBI Taxonomy" id="1169540"/>
    <lineage>
        <taxon>Eukaryota</taxon>
        <taxon>Sar</taxon>
        <taxon>Alveolata</taxon>
        <taxon>Colpodellida</taxon>
        <taxon>Vitrellaceae</taxon>
        <taxon>Vitrella</taxon>
    </lineage>
</organism>
<dbReference type="InterPro" id="IPR003618">
    <property type="entry name" value="TFIIS_cen_dom"/>
</dbReference>
<dbReference type="SUPFAM" id="SSF57783">
    <property type="entry name" value="Zinc beta-ribbon"/>
    <property type="match status" value="1"/>
</dbReference>
<dbReference type="Proteomes" id="UP000041254">
    <property type="component" value="Unassembled WGS sequence"/>
</dbReference>
<feature type="compositionally biased region" description="Basic and acidic residues" evidence="8">
    <location>
        <begin position="307"/>
        <end position="326"/>
    </location>
</feature>
<name>A0A0G4EJN3_VITBC</name>
<dbReference type="Gene3D" id="1.10.472.30">
    <property type="entry name" value="Transcription elongation factor S-II, central domain"/>
    <property type="match status" value="1"/>
</dbReference>
<dbReference type="InterPro" id="IPR001222">
    <property type="entry name" value="Znf_TFIIS"/>
</dbReference>
<keyword evidence="4" id="KW-0862">Zinc</keyword>
<dbReference type="GO" id="GO:0008270">
    <property type="term" value="F:zinc ion binding"/>
    <property type="evidence" value="ECO:0007669"/>
    <property type="project" value="UniProtKB-KW"/>
</dbReference>